<protein>
    <recommendedName>
        <fullName evidence="3">diguanylate cyclase</fullName>
        <ecNumber evidence="3">2.7.7.65</ecNumber>
    </recommendedName>
</protein>
<proteinExistence type="predicted"/>
<comment type="pathway">
    <text evidence="2">Purine metabolism; 3',5'-cyclic di-GMP biosynthesis.</text>
</comment>
<evidence type="ECO:0000256" key="3">
    <source>
        <dbReference type="ARBA" id="ARBA00012528"/>
    </source>
</evidence>
<dbReference type="RefSeq" id="WP_002435820.1">
    <property type="nucleotide sequence ID" value="NZ_BAFF01000005.1"/>
</dbReference>
<dbReference type="InterPro" id="IPR000160">
    <property type="entry name" value="GGDEF_dom"/>
</dbReference>
<dbReference type="PANTHER" id="PTHR45138:SF9">
    <property type="entry name" value="DIGUANYLATE CYCLASE DGCM-RELATED"/>
    <property type="match status" value="1"/>
</dbReference>
<dbReference type="GO" id="GO:0043709">
    <property type="term" value="P:cell adhesion involved in single-species biofilm formation"/>
    <property type="evidence" value="ECO:0007669"/>
    <property type="project" value="TreeGrafter"/>
</dbReference>
<comment type="catalytic activity">
    <reaction evidence="5">
        <text>2 GTP = 3',3'-c-di-GMP + 2 diphosphate</text>
        <dbReference type="Rhea" id="RHEA:24898"/>
        <dbReference type="ChEBI" id="CHEBI:33019"/>
        <dbReference type="ChEBI" id="CHEBI:37565"/>
        <dbReference type="ChEBI" id="CHEBI:58805"/>
        <dbReference type="EC" id="2.7.7.65"/>
    </reaction>
</comment>
<dbReference type="GO" id="GO:0052621">
    <property type="term" value="F:diguanylate cyclase activity"/>
    <property type="evidence" value="ECO:0007669"/>
    <property type="project" value="UniProtKB-EC"/>
</dbReference>
<dbReference type="InterPro" id="IPR025991">
    <property type="entry name" value="Chemoreceptor_zinc-bind_dom"/>
</dbReference>
<evidence type="ECO:0000256" key="2">
    <source>
        <dbReference type="ARBA" id="ARBA00004665"/>
    </source>
</evidence>
<dbReference type="InterPro" id="IPR043128">
    <property type="entry name" value="Rev_trsase/Diguanyl_cyclase"/>
</dbReference>
<dbReference type="AlphaFoldDB" id="H5V2K0"/>
<dbReference type="NCBIfam" id="TIGR00254">
    <property type="entry name" value="GGDEF"/>
    <property type="match status" value="1"/>
</dbReference>
<dbReference type="PANTHER" id="PTHR45138">
    <property type="entry name" value="REGULATORY COMPONENTS OF SENSORY TRANSDUCTION SYSTEM"/>
    <property type="match status" value="1"/>
</dbReference>
<evidence type="ECO:0000313" key="7">
    <source>
        <dbReference type="EMBL" id="GAB52208.1"/>
    </source>
</evidence>
<dbReference type="SUPFAM" id="SSF55073">
    <property type="entry name" value="Nucleotide cyclase"/>
    <property type="match status" value="1"/>
</dbReference>
<feature type="domain" description="GGDEF" evidence="6">
    <location>
        <begin position="161"/>
        <end position="293"/>
    </location>
</feature>
<dbReference type="EMBL" id="BAFF01000005">
    <property type="protein sequence ID" value="GAB52208.1"/>
    <property type="molecule type" value="Genomic_DNA"/>
</dbReference>
<dbReference type="Gene3D" id="1.20.120.30">
    <property type="entry name" value="Aspartate receptor, ligand-binding domain"/>
    <property type="match status" value="1"/>
</dbReference>
<dbReference type="InterPro" id="IPR029787">
    <property type="entry name" value="Nucleotide_cyclase"/>
</dbReference>
<dbReference type="Proteomes" id="UP000010297">
    <property type="component" value="Unassembled WGS sequence"/>
</dbReference>
<dbReference type="eggNOG" id="COG2199">
    <property type="taxonomic scope" value="Bacteria"/>
</dbReference>
<gene>
    <name evidence="7" type="primary">ydeH</name>
    <name evidence="7" type="ORF">EH105704_05_02130</name>
</gene>
<dbReference type="Pfam" id="PF00990">
    <property type="entry name" value="GGDEF"/>
    <property type="match status" value="1"/>
</dbReference>
<dbReference type="GO" id="GO:0005525">
    <property type="term" value="F:GTP binding"/>
    <property type="evidence" value="ECO:0007669"/>
    <property type="project" value="UniProtKB-KW"/>
</dbReference>
<dbReference type="CDD" id="cd01949">
    <property type="entry name" value="GGDEF"/>
    <property type="match status" value="1"/>
</dbReference>
<dbReference type="EC" id="2.7.7.65" evidence="3"/>
<sequence length="308" mass="35678">MLKKAVISEIDNSIITLNQAIRDHFAWANKLIEFALFGDMMDSSFTDENSHQLCAFGYWLRTQLSQSDEDEKALRTIEATHEIMHEAMRELITGIQDQHKVRENLNNYFHAQLHFLQAADDYKTSLISLRNCYDALTGLPLRQLLYKDFARFNASRQRNKTQLYLSLIDIDNFKSINDTWGHNVGDMILKELGQLLSTNVRLTDRAYRFGGEEFIILQECQSQQNYAAIIQRMMTLIRSHAFIIPEGSISITVTCGTTLVTEDESLQTLIDRADKAMYFGKQQGRNQCRFWTENKMINIEKRAPWAVT</sequence>
<evidence type="ECO:0000256" key="1">
    <source>
        <dbReference type="ARBA" id="ARBA00001946"/>
    </source>
</evidence>
<keyword evidence="4" id="KW-0547">Nucleotide-binding</keyword>
<name>H5V2K0_ATLHE</name>
<dbReference type="SMART" id="SM00267">
    <property type="entry name" value="GGDEF"/>
    <property type="match status" value="1"/>
</dbReference>
<dbReference type="Gene3D" id="3.30.70.270">
    <property type="match status" value="1"/>
</dbReference>
<dbReference type="NCBIfam" id="NF007380">
    <property type="entry name" value="PRK09894.1"/>
    <property type="match status" value="1"/>
</dbReference>
<evidence type="ECO:0000256" key="5">
    <source>
        <dbReference type="ARBA" id="ARBA00034247"/>
    </source>
</evidence>
<comment type="cofactor">
    <cofactor evidence="1">
        <name>Mg(2+)</name>
        <dbReference type="ChEBI" id="CHEBI:18420"/>
    </cofactor>
</comment>
<dbReference type="GO" id="GO:0005886">
    <property type="term" value="C:plasma membrane"/>
    <property type="evidence" value="ECO:0007669"/>
    <property type="project" value="TreeGrafter"/>
</dbReference>
<reference evidence="7 8" key="1">
    <citation type="submission" date="2012-02" db="EMBL/GenBank/DDBJ databases">
        <title>Whole genome shotgun sequence of Escherichia hermannii NBRC 105704.</title>
        <authorList>
            <person name="Yoshida I."/>
            <person name="Hosoyama A."/>
            <person name="Tsuchikane K."/>
            <person name="Katsumata H."/>
            <person name="Yamazaki S."/>
            <person name="Fujita N."/>
        </authorList>
    </citation>
    <scope>NUCLEOTIDE SEQUENCE [LARGE SCALE GENOMIC DNA]</scope>
    <source>
        <strain evidence="7 8">NBRC 105704</strain>
    </source>
</reference>
<dbReference type="PROSITE" id="PS50887">
    <property type="entry name" value="GGDEF"/>
    <property type="match status" value="1"/>
</dbReference>
<dbReference type="GO" id="GO:1902201">
    <property type="term" value="P:negative regulation of bacterial-type flagellum-dependent cell motility"/>
    <property type="evidence" value="ECO:0007669"/>
    <property type="project" value="TreeGrafter"/>
</dbReference>
<organism evidence="7 8">
    <name type="scientific">Atlantibacter hermannii NBRC 105704</name>
    <dbReference type="NCBI Taxonomy" id="1115512"/>
    <lineage>
        <taxon>Bacteria</taxon>
        <taxon>Pseudomonadati</taxon>
        <taxon>Pseudomonadota</taxon>
        <taxon>Gammaproteobacteria</taxon>
        <taxon>Enterobacterales</taxon>
        <taxon>Enterobacteriaceae</taxon>
        <taxon>Atlantibacter</taxon>
    </lineage>
</organism>
<accession>H5V2K0</accession>
<evidence type="ECO:0000256" key="4">
    <source>
        <dbReference type="ARBA" id="ARBA00023134"/>
    </source>
</evidence>
<keyword evidence="4" id="KW-0342">GTP-binding</keyword>
<comment type="caution">
    <text evidence="7">The sequence shown here is derived from an EMBL/GenBank/DDBJ whole genome shotgun (WGS) entry which is preliminary data.</text>
</comment>
<evidence type="ECO:0000259" key="6">
    <source>
        <dbReference type="PROSITE" id="PS50887"/>
    </source>
</evidence>
<dbReference type="InterPro" id="IPR050469">
    <property type="entry name" value="Diguanylate_Cyclase"/>
</dbReference>
<evidence type="ECO:0000313" key="8">
    <source>
        <dbReference type="Proteomes" id="UP000010297"/>
    </source>
</evidence>
<dbReference type="GeneID" id="92828410"/>
<keyword evidence="8" id="KW-1185">Reference proteome</keyword>
<dbReference type="Pfam" id="PF13682">
    <property type="entry name" value="CZB"/>
    <property type="match status" value="1"/>
</dbReference>